<dbReference type="InterPro" id="IPR045402">
    <property type="entry name" value="GAP1-N2"/>
</dbReference>
<dbReference type="Pfam" id="PF20014">
    <property type="entry name" value="GAP1-M"/>
    <property type="match status" value="1"/>
</dbReference>
<evidence type="ECO:0000256" key="2">
    <source>
        <dbReference type="SAM" id="Phobius"/>
    </source>
</evidence>
<keyword evidence="2" id="KW-0812">Transmembrane</keyword>
<keyword evidence="6" id="KW-1185">Reference proteome</keyword>
<evidence type="ECO:0000313" key="5">
    <source>
        <dbReference type="EMBL" id="QGQ25816.1"/>
    </source>
</evidence>
<evidence type="ECO:0000313" key="6">
    <source>
        <dbReference type="Proteomes" id="UP000427281"/>
    </source>
</evidence>
<evidence type="ECO:0000259" key="4">
    <source>
        <dbReference type="Pfam" id="PF20014"/>
    </source>
</evidence>
<keyword evidence="2" id="KW-0472">Membrane</keyword>
<sequence length="854" mass="95685">MSQEIVYTSAPQGLKPSSRGFCTVIATQGMARNLTERLESLSGYRHAFAVHDENSHLNPVNYSHLKVTVGGQEYSVLSRICDAGQDYTGRTNKLAHHVALTRSERPPAGPAYQLQKPGFCVEEWDSQTRYTEMNCHHLSGDHPPLTQCTSWSRWCDAGWAGVLAQSVLEGKNQTQTIIFPVEAGSSTLALVAEALQLLSEKKRWEVTFSTYFTKLPAGVDCQWRFVLDGTLEADAARRNPRMQVIDLCADLGTAPEGTLVEAARTGQLPQQQNTETVIEFREAALIPPQEIVQQDSTEEFPDISESIPPVPPPIEKTRRASGPPPLEKHFQKPKKRGRKLLIGAGVVLLLLLSAGAGYLFMPEQSQDPETVAHTPKTAPRLKNKEALEVMEQARQKQAPKLILPEKEVKTTEVVIFDHSPLEAEKPKVSTSPIIVKQPLEDVRKKHHRVLPLPSNDHSLNSSSDPFELTKVFVKERQGCHLQILGSEIVLGDGSKFILEPISDKVRQWNVIKKSGSGFGQKVVGKFQLINNSLSFVWGKEPPEKWQYLKYCLLKITAGGDSVLCRLSKPITLNPKPLKLSFNSKKEKFKFPPEARPFPPSEYLQLLVSIKGISQKRLAGFNKFGVPAPTPLKLNGEYRASIFDPTAEGDSEKFLDLIVSLENIDSNTESGISIQAEAFGKELDSNHKEKQWHEITSLEHIDRKIDDCKKGITSSLSFLSKIEKEIAAQQDKVQEGQSIISKIESDSSLPKQDQQAFNYIKTFHIDYLNFFGLTSIKDAKNIQKNNESSLKKLDNKKNIYGMRKEFSEKNLSWCNKMLELFDQLEKNVTINYELFIEIEGEKVVIIKTSPGNKKQ</sequence>
<gene>
    <name evidence="5" type="ORF">F1728_25470</name>
</gene>
<feature type="domain" description="GTPase-associated protein 1 N-terminal" evidence="3">
    <location>
        <begin position="1"/>
        <end position="127"/>
    </location>
</feature>
<accession>A0A6I6AI80</accession>
<name>A0A6I6AI80_9PLAN</name>
<dbReference type="InterPro" id="IPR045401">
    <property type="entry name" value="GAP1-M"/>
</dbReference>
<proteinExistence type="predicted"/>
<feature type="domain" description="GTPase-associated protein 1 middle" evidence="4">
    <location>
        <begin position="149"/>
        <end position="248"/>
    </location>
</feature>
<feature type="transmembrane region" description="Helical" evidence="2">
    <location>
        <begin position="340"/>
        <end position="361"/>
    </location>
</feature>
<dbReference type="KEGG" id="gim:F1728_25470"/>
<protein>
    <submittedName>
        <fullName evidence="5">Uncharacterized protein</fullName>
    </submittedName>
</protein>
<evidence type="ECO:0000259" key="3">
    <source>
        <dbReference type="Pfam" id="PF20013"/>
    </source>
</evidence>
<evidence type="ECO:0000256" key="1">
    <source>
        <dbReference type="SAM" id="MobiDB-lite"/>
    </source>
</evidence>
<feature type="region of interest" description="Disordered" evidence="1">
    <location>
        <begin position="301"/>
        <end position="334"/>
    </location>
</feature>
<dbReference type="RefSeq" id="WP_155366412.1">
    <property type="nucleotide sequence ID" value="NZ_CP043930.1"/>
</dbReference>
<reference evidence="5 6" key="1">
    <citation type="submission" date="2019-09" db="EMBL/GenBank/DDBJ databases">
        <title>Gimesia benthica sp. nov., a novel bacterium isolated from deep-sea water of the Northwest Indian Ocean.</title>
        <authorList>
            <person name="Dai X."/>
        </authorList>
    </citation>
    <scope>NUCLEOTIDE SEQUENCE [LARGE SCALE GENOMIC DNA]</scope>
    <source>
        <strain evidence="5 6">E7</strain>
    </source>
</reference>
<keyword evidence="2" id="KW-1133">Transmembrane helix</keyword>
<organism evidence="5 6">
    <name type="scientific">Gimesia benthica</name>
    <dbReference type="NCBI Taxonomy" id="2608982"/>
    <lineage>
        <taxon>Bacteria</taxon>
        <taxon>Pseudomonadati</taxon>
        <taxon>Planctomycetota</taxon>
        <taxon>Planctomycetia</taxon>
        <taxon>Planctomycetales</taxon>
        <taxon>Planctomycetaceae</taxon>
        <taxon>Gimesia</taxon>
    </lineage>
</organism>
<dbReference type="Pfam" id="PF20013">
    <property type="entry name" value="GAP1-N2"/>
    <property type="match status" value="1"/>
</dbReference>
<dbReference type="AlphaFoldDB" id="A0A6I6AI80"/>
<dbReference type="EMBL" id="CP043930">
    <property type="protein sequence ID" value="QGQ25816.1"/>
    <property type="molecule type" value="Genomic_DNA"/>
</dbReference>
<dbReference type="Proteomes" id="UP000427281">
    <property type="component" value="Chromosome"/>
</dbReference>